<evidence type="ECO:0008006" key="5">
    <source>
        <dbReference type="Google" id="ProtNLM"/>
    </source>
</evidence>
<gene>
    <name evidence="3" type="ORF">MAGR_48610</name>
</gene>
<evidence type="ECO:0000313" key="4">
    <source>
        <dbReference type="Proteomes" id="UP000465302"/>
    </source>
</evidence>
<keyword evidence="2" id="KW-0732">Signal</keyword>
<evidence type="ECO:0000256" key="2">
    <source>
        <dbReference type="SAM" id="SignalP"/>
    </source>
</evidence>
<feature type="chain" id="PRO_5029640699" description="DUF11 domain-containing protein" evidence="2">
    <location>
        <begin position="37"/>
        <end position="283"/>
    </location>
</feature>
<organism evidence="3 4">
    <name type="scientific">Mycolicibacterium agri</name>
    <name type="common">Mycobacterium agri</name>
    <dbReference type="NCBI Taxonomy" id="36811"/>
    <lineage>
        <taxon>Bacteria</taxon>
        <taxon>Bacillati</taxon>
        <taxon>Actinomycetota</taxon>
        <taxon>Actinomycetes</taxon>
        <taxon>Mycobacteriales</taxon>
        <taxon>Mycobacteriaceae</taxon>
        <taxon>Mycolicibacterium</taxon>
    </lineage>
</organism>
<evidence type="ECO:0000256" key="1">
    <source>
        <dbReference type="SAM" id="MobiDB-lite"/>
    </source>
</evidence>
<sequence>MAISFITRRFRSSAPTGVALVSLILMGCLSSEPSAAAEGWLPTARMDNLRLEGNTAYVTFTDYAETENGYYITLFERDNRDRVVFHDFDSAGAVPGTRRQATRTVPGIPEGVALCATVRAYRWTGIEAPSPIVGFDSAARSSDMCADPASPPSDVALETIRGNATPRPGSAAYVLSLRNSGGTNSIGISVSVSTSGAATLGDQAPVVGSWSANGFSCATRPPSGSETSAMTCSGGQLKLGEQINPGVIVQLTPGQGAIHAQVSSRTTDTNSGNNGTALTLNVG</sequence>
<dbReference type="OrthoDB" id="4614079at2"/>
<dbReference type="Proteomes" id="UP000465302">
    <property type="component" value="Unassembled WGS sequence"/>
</dbReference>
<name>A0A7I9W765_MYCAG</name>
<protein>
    <recommendedName>
        <fullName evidence="5">DUF11 domain-containing protein</fullName>
    </recommendedName>
</protein>
<comment type="caution">
    <text evidence="3">The sequence shown here is derived from an EMBL/GenBank/DDBJ whole genome shotgun (WGS) entry which is preliminary data.</text>
</comment>
<dbReference type="EMBL" id="BLKS01000001">
    <property type="protein sequence ID" value="GFG53420.1"/>
    <property type="molecule type" value="Genomic_DNA"/>
</dbReference>
<dbReference type="RefSeq" id="WP_133119065.1">
    <property type="nucleotide sequence ID" value="NZ_BLKS01000001.1"/>
</dbReference>
<accession>A0A7I9W765</accession>
<reference evidence="3 4" key="1">
    <citation type="journal article" date="2019" name="Emerg. Microbes Infect.">
        <title>Comprehensive subspecies identification of 175 nontuberculous mycobacteria species based on 7547 genomic profiles.</title>
        <authorList>
            <person name="Matsumoto Y."/>
            <person name="Kinjo T."/>
            <person name="Motooka D."/>
            <person name="Nabeya D."/>
            <person name="Jung N."/>
            <person name="Uechi K."/>
            <person name="Horii T."/>
            <person name="Iida T."/>
            <person name="Fujita J."/>
            <person name="Nakamura S."/>
        </authorList>
    </citation>
    <scope>NUCLEOTIDE SEQUENCE [LARGE SCALE GENOMIC DNA]</scope>
    <source>
        <strain evidence="3 4">JCM 6377</strain>
    </source>
</reference>
<proteinExistence type="predicted"/>
<feature type="region of interest" description="Disordered" evidence="1">
    <location>
        <begin position="263"/>
        <end position="283"/>
    </location>
</feature>
<dbReference type="AlphaFoldDB" id="A0A7I9W765"/>
<evidence type="ECO:0000313" key="3">
    <source>
        <dbReference type="EMBL" id="GFG53420.1"/>
    </source>
</evidence>
<feature type="signal peptide" evidence="2">
    <location>
        <begin position="1"/>
        <end position="36"/>
    </location>
</feature>